<accession>A0ACB7G110</accession>
<organism evidence="1 2">
    <name type="scientific">Manihot esculenta</name>
    <name type="common">Cassava</name>
    <name type="synonym">Jatropha manihot</name>
    <dbReference type="NCBI Taxonomy" id="3983"/>
    <lineage>
        <taxon>Eukaryota</taxon>
        <taxon>Viridiplantae</taxon>
        <taxon>Streptophyta</taxon>
        <taxon>Embryophyta</taxon>
        <taxon>Tracheophyta</taxon>
        <taxon>Spermatophyta</taxon>
        <taxon>Magnoliopsida</taxon>
        <taxon>eudicotyledons</taxon>
        <taxon>Gunneridae</taxon>
        <taxon>Pentapetalae</taxon>
        <taxon>rosids</taxon>
        <taxon>fabids</taxon>
        <taxon>Malpighiales</taxon>
        <taxon>Euphorbiaceae</taxon>
        <taxon>Crotonoideae</taxon>
        <taxon>Manihoteae</taxon>
        <taxon>Manihot</taxon>
    </lineage>
</organism>
<keyword evidence="2" id="KW-1185">Reference proteome</keyword>
<protein>
    <submittedName>
        <fullName evidence="1">Uncharacterized protein</fullName>
    </submittedName>
</protein>
<evidence type="ECO:0000313" key="1">
    <source>
        <dbReference type="EMBL" id="KAG8633549.1"/>
    </source>
</evidence>
<proteinExistence type="predicted"/>
<dbReference type="Proteomes" id="UP000091857">
    <property type="component" value="Chromosome 18"/>
</dbReference>
<reference evidence="2" key="1">
    <citation type="journal article" date="2016" name="Nat. Biotechnol.">
        <title>Sequencing wild and cultivated cassava and related species reveals extensive interspecific hybridization and genetic diversity.</title>
        <authorList>
            <person name="Bredeson J.V."/>
            <person name="Lyons J.B."/>
            <person name="Prochnik S.E."/>
            <person name="Wu G.A."/>
            <person name="Ha C.M."/>
            <person name="Edsinger-Gonzales E."/>
            <person name="Grimwood J."/>
            <person name="Schmutz J."/>
            <person name="Rabbi I.Y."/>
            <person name="Egesi C."/>
            <person name="Nauluvula P."/>
            <person name="Lebot V."/>
            <person name="Ndunguru J."/>
            <person name="Mkamilo G."/>
            <person name="Bart R.S."/>
            <person name="Setter T.L."/>
            <person name="Gleadow R.M."/>
            <person name="Kulakow P."/>
            <person name="Ferguson M.E."/>
            <person name="Rounsley S."/>
            <person name="Rokhsar D.S."/>
        </authorList>
    </citation>
    <scope>NUCLEOTIDE SEQUENCE [LARGE SCALE GENOMIC DNA]</scope>
    <source>
        <strain evidence="2">cv. AM560-2</strain>
    </source>
</reference>
<name>A0ACB7G110_MANES</name>
<dbReference type="EMBL" id="CM004404">
    <property type="protein sequence ID" value="KAG8633549.1"/>
    <property type="molecule type" value="Genomic_DNA"/>
</dbReference>
<comment type="caution">
    <text evidence="1">The sequence shown here is derived from an EMBL/GenBank/DDBJ whole genome shotgun (WGS) entry which is preliminary data.</text>
</comment>
<evidence type="ECO:0000313" key="2">
    <source>
        <dbReference type="Proteomes" id="UP000091857"/>
    </source>
</evidence>
<sequence length="761" mass="84661">MLARAPHLLMSRPKIRAWDFSLRTFTSSGLLQSSTPTPSANSILNEVRVLSTRGCIDEALSLFFSAAPPLPPLPYSQQTYATLFHACARHGYLQQGMYLHQHMVSHNRSNPPGVYVTNHLINMYAKCGDLECAHQLFDEMPDRNLVSWTALISGYAQQGQAYECFRLFSDMLVHCRPNEFAFTSVLTCCDYEHGKQVHALALKIGLGASIYVGNALISMYSRCGSDGGSIDEAWTVFENLEFRNLVSWNSMIAGSQLRKLGSKAVRLFSQMHRDGIGFDRATLVSVLSSLSESYNASLHVGPRCCSQLHCLSIKSALVLQIEVATALVKAYSDLGGEVTDCHRLFLESGCFRDIISWTGIITAFAERQPGEALFLFRQLHREGLAPDRYTFSIVLKACAGLGSERHALAVHSQVIKAGFGADAVLGNALIHAHARCGSISLSKKVFDEMKFRNLVSWNSMLKAYALHGQANEALHLFSEMNLPPDSATIVALLSACSHAGMVEEGIKIFDSMIDNHGIVPQLDHYACMVDILGRAGRVVEAKVLISKMPMEPDAVVWSALLGSCRKHGETQLAKLAADKLKELDPRNSLGYVQMSNIYCSGGGYSQAGVMRKEMEGSRVRKEPGLSWIEIGNIVHEFASGGRRHPRRNAICTRLDLLIGQLKERGYVPETNLALHDIEEEHKEEQLYHHSEKLALVFAMMNEESLHHDRSVIKIIKNIRICVDCHSFMKLASDLLHKEIIVRDSNRFHQFKNGMCSCNDYW</sequence>
<gene>
    <name evidence="1" type="ORF">MANES_18G114500v8</name>
</gene>